<comment type="catalytic activity">
    <reaction evidence="7">
        <text>O-phospho-L-tyrosyl-[protein] + H2O = L-tyrosyl-[protein] + phosphate</text>
        <dbReference type="Rhea" id="RHEA:10684"/>
        <dbReference type="Rhea" id="RHEA-COMP:10136"/>
        <dbReference type="Rhea" id="RHEA-COMP:20101"/>
        <dbReference type="ChEBI" id="CHEBI:15377"/>
        <dbReference type="ChEBI" id="CHEBI:43474"/>
        <dbReference type="ChEBI" id="CHEBI:46858"/>
        <dbReference type="ChEBI" id="CHEBI:61978"/>
        <dbReference type="EC" id="3.1.3.48"/>
    </reaction>
</comment>
<evidence type="ECO:0000313" key="10">
    <source>
        <dbReference type="EMBL" id="KAK1166529.1"/>
    </source>
</evidence>
<organism evidence="10 11">
    <name type="scientific">Acipenser oxyrinchus oxyrinchus</name>
    <dbReference type="NCBI Taxonomy" id="40147"/>
    <lineage>
        <taxon>Eukaryota</taxon>
        <taxon>Metazoa</taxon>
        <taxon>Chordata</taxon>
        <taxon>Craniata</taxon>
        <taxon>Vertebrata</taxon>
        <taxon>Euteleostomi</taxon>
        <taxon>Actinopterygii</taxon>
        <taxon>Chondrostei</taxon>
        <taxon>Acipenseriformes</taxon>
        <taxon>Acipenseridae</taxon>
        <taxon>Acipenser</taxon>
    </lineage>
</organism>
<dbReference type="PROSITE" id="PS50206">
    <property type="entry name" value="RHODANESE_3"/>
    <property type="match status" value="1"/>
</dbReference>
<dbReference type="GO" id="GO:0110032">
    <property type="term" value="P:positive regulation of G2/MI transition of meiotic cell cycle"/>
    <property type="evidence" value="ECO:0007669"/>
    <property type="project" value="TreeGrafter"/>
</dbReference>
<feature type="region of interest" description="Disordered" evidence="8">
    <location>
        <begin position="294"/>
        <end position="357"/>
    </location>
</feature>
<evidence type="ECO:0000259" key="9">
    <source>
        <dbReference type="PROSITE" id="PS50206"/>
    </source>
</evidence>
<evidence type="ECO:0000256" key="4">
    <source>
        <dbReference type="ARBA" id="ARBA00022801"/>
    </source>
</evidence>
<feature type="domain" description="Rhodanese" evidence="9">
    <location>
        <begin position="250"/>
        <end position="426"/>
    </location>
</feature>
<protein>
    <recommendedName>
        <fullName evidence="7">M-phase inducer phosphatase</fullName>
        <ecNumber evidence="7">3.1.3.48</ecNumber>
    </recommendedName>
</protein>
<evidence type="ECO:0000256" key="6">
    <source>
        <dbReference type="ARBA" id="ARBA00023306"/>
    </source>
</evidence>
<dbReference type="InterPro" id="IPR001763">
    <property type="entry name" value="Rhodanese-like_dom"/>
</dbReference>
<dbReference type="GO" id="GO:0051301">
    <property type="term" value="P:cell division"/>
    <property type="evidence" value="ECO:0007669"/>
    <property type="project" value="UniProtKB-UniRule"/>
</dbReference>
<evidence type="ECO:0000256" key="8">
    <source>
        <dbReference type="SAM" id="MobiDB-lite"/>
    </source>
</evidence>
<evidence type="ECO:0000256" key="1">
    <source>
        <dbReference type="ARBA" id="ARBA00011065"/>
    </source>
</evidence>
<dbReference type="Gene3D" id="3.40.250.10">
    <property type="entry name" value="Rhodanese-like domain"/>
    <property type="match status" value="1"/>
</dbReference>
<dbReference type="GO" id="GO:0010971">
    <property type="term" value="P:positive regulation of G2/M transition of mitotic cell cycle"/>
    <property type="evidence" value="ECO:0007669"/>
    <property type="project" value="TreeGrafter"/>
</dbReference>
<keyword evidence="3 7" id="KW-0498">Mitosis</keyword>
<dbReference type="Proteomes" id="UP001230051">
    <property type="component" value="Unassembled WGS sequence"/>
</dbReference>
<sequence>MDSPVGPEIEIKVARAAEMDCLWNLSPDLGLSPVSDLSVNMGNLSFEESTTPRRKLQLSPELLPPSPTPASNVSPETQTPTGCIVPQEPSEKRSGERRISPKNSMPKPRKQSGRDQLKKENGSRADKENKRCRVKLSSMFTSPTAPKSKWESGGRKTKSPESEERYNQSRKAALRESDPEIHRVPPFRMVQSRQQVPPVEMPDPAAEDRNLIGDFSRPHLLCAEKGDHQDLHYVSPQTVASVLRGEYNGAVERYLIIDCRYPYEYEGGHIRGSLNLHSESQLLAALLQEPVLSRSSPRAKMMESPSTQVMLQDSPPMKPILSDSPSATAPEQESPSTRTALQESPSTPATPKESALGRITVQDSSSPRTLLIFHCEFSSERGPRLCRFLRKIDRNLNVYPQLFYPEMYILKGGYKEFYSQFQSHCEPCGYVLMVHQDFTDQLRRYRRKKRSRPSLFGRRKQLLEPGMEA</sequence>
<dbReference type="PANTHER" id="PTHR10828">
    <property type="entry name" value="M-PHASE INDUCER PHOSPHATASE DUAL SPECIFICITY PHOSPHATASE CDC25"/>
    <property type="match status" value="1"/>
</dbReference>
<dbReference type="PRINTS" id="PR00716">
    <property type="entry name" value="MPIPHPHTASE"/>
</dbReference>
<comment type="caution">
    <text evidence="10">The sequence shown here is derived from an EMBL/GenBank/DDBJ whole genome shotgun (WGS) entry which is preliminary data.</text>
</comment>
<keyword evidence="11" id="KW-1185">Reference proteome</keyword>
<dbReference type="GO" id="GO:0005737">
    <property type="term" value="C:cytoplasm"/>
    <property type="evidence" value="ECO:0007669"/>
    <property type="project" value="TreeGrafter"/>
</dbReference>
<keyword evidence="2 7" id="KW-0132">Cell division</keyword>
<feature type="compositionally biased region" description="Polar residues" evidence="8">
    <location>
        <begin position="72"/>
        <end position="81"/>
    </location>
</feature>
<dbReference type="GO" id="GO:0005634">
    <property type="term" value="C:nucleus"/>
    <property type="evidence" value="ECO:0007669"/>
    <property type="project" value="TreeGrafter"/>
</dbReference>
<evidence type="ECO:0000313" key="11">
    <source>
        <dbReference type="Proteomes" id="UP001230051"/>
    </source>
</evidence>
<name>A0AAD8DB76_ACIOX</name>
<dbReference type="AlphaFoldDB" id="A0AAD8DB76"/>
<feature type="compositionally biased region" description="Basic and acidic residues" evidence="8">
    <location>
        <begin position="112"/>
        <end position="131"/>
    </location>
</feature>
<dbReference type="SUPFAM" id="SSF52821">
    <property type="entry name" value="Rhodanese/Cell cycle control phosphatase"/>
    <property type="match status" value="1"/>
</dbReference>
<dbReference type="InterPro" id="IPR000751">
    <property type="entry name" value="MPI_Phosphatase"/>
</dbReference>
<accession>A0AAD8DB76</accession>
<feature type="compositionally biased region" description="Basic and acidic residues" evidence="8">
    <location>
        <begin position="89"/>
        <end position="99"/>
    </location>
</feature>
<dbReference type="Pfam" id="PF00581">
    <property type="entry name" value="Rhodanese"/>
    <property type="match status" value="1"/>
</dbReference>
<comment type="function">
    <text evidence="7">Tyrosine protein phosphatase which functions as a dosage-dependent inducer of mitotic progression.</text>
</comment>
<reference evidence="10" key="1">
    <citation type="submission" date="2022-02" db="EMBL/GenBank/DDBJ databases">
        <title>Atlantic sturgeon de novo genome assembly.</title>
        <authorList>
            <person name="Stock M."/>
            <person name="Klopp C."/>
            <person name="Guiguen Y."/>
            <person name="Cabau C."/>
            <person name="Parinello H."/>
            <person name="Santidrian Yebra-Pimentel E."/>
            <person name="Kuhl H."/>
            <person name="Dirks R.P."/>
            <person name="Guessner J."/>
            <person name="Wuertz S."/>
            <person name="Du K."/>
            <person name="Schartl M."/>
        </authorList>
    </citation>
    <scope>NUCLEOTIDE SEQUENCE</scope>
    <source>
        <strain evidence="10">STURGEONOMICS-FGT-2020</strain>
        <tissue evidence="10">Whole blood</tissue>
    </source>
</reference>
<feature type="region of interest" description="Disordered" evidence="8">
    <location>
        <begin position="45"/>
        <end position="181"/>
    </location>
</feature>
<proteinExistence type="inferred from homology"/>
<feature type="compositionally biased region" description="Polar residues" evidence="8">
    <location>
        <begin position="323"/>
        <end position="349"/>
    </location>
</feature>
<comment type="similarity">
    <text evidence="1 7">Belongs to the MPI phosphatase family.</text>
</comment>
<evidence type="ECO:0000256" key="7">
    <source>
        <dbReference type="RuleBase" id="RU368028"/>
    </source>
</evidence>
<dbReference type="EMBL" id="JAGXEW010000011">
    <property type="protein sequence ID" value="KAK1166529.1"/>
    <property type="molecule type" value="Genomic_DNA"/>
</dbReference>
<dbReference type="GO" id="GO:0004725">
    <property type="term" value="F:protein tyrosine phosphatase activity"/>
    <property type="evidence" value="ECO:0007669"/>
    <property type="project" value="UniProtKB-UniRule"/>
</dbReference>
<keyword evidence="4 7" id="KW-0378">Hydrolase</keyword>
<feature type="compositionally biased region" description="Basic and acidic residues" evidence="8">
    <location>
        <begin position="148"/>
        <end position="181"/>
    </location>
</feature>
<dbReference type="SMART" id="SM00450">
    <property type="entry name" value="RHOD"/>
    <property type="match status" value="1"/>
</dbReference>
<keyword evidence="5 7" id="KW-0904">Protein phosphatase</keyword>
<dbReference type="InterPro" id="IPR036873">
    <property type="entry name" value="Rhodanese-like_dom_sf"/>
</dbReference>
<dbReference type="GO" id="GO:0000086">
    <property type="term" value="P:G2/M transition of mitotic cell cycle"/>
    <property type="evidence" value="ECO:0007669"/>
    <property type="project" value="TreeGrafter"/>
</dbReference>
<evidence type="ECO:0000256" key="3">
    <source>
        <dbReference type="ARBA" id="ARBA00022776"/>
    </source>
</evidence>
<dbReference type="CDD" id="cd01530">
    <property type="entry name" value="Cdc25"/>
    <property type="match status" value="1"/>
</dbReference>
<gene>
    <name evidence="10" type="ORF">AOXY_G13185</name>
</gene>
<dbReference type="PANTHER" id="PTHR10828:SF17">
    <property type="entry name" value="PROTEIN-TYROSINE-PHOSPHATASE"/>
    <property type="match status" value="1"/>
</dbReference>
<keyword evidence="6 7" id="KW-0131">Cell cycle</keyword>
<evidence type="ECO:0000256" key="5">
    <source>
        <dbReference type="ARBA" id="ARBA00022912"/>
    </source>
</evidence>
<dbReference type="EC" id="3.1.3.48" evidence="7"/>
<evidence type="ECO:0000256" key="2">
    <source>
        <dbReference type="ARBA" id="ARBA00022618"/>
    </source>
</evidence>